<organism evidence="2 3">
    <name type="scientific">Mycena alexandri</name>
    <dbReference type="NCBI Taxonomy" id="1745969"/>
    <lineage>
        <taxon>Eukaryota</taxon>
        <taxon>Fungi</taxon>
        <taxon>Dikarya</taxon>
        <taxon>Basidiomycota</taxon>
        <taxon>Agaricomycotina</taxon>
        <taxon>Agaricomycetes</taxon>
        <taxon>Agaricomycetidae</taxon>
        <taxon>Agaricales</taxon>
        <taxon>Marasmiineae</taxon>
        <taxon>Mycenaceae</taxon>
        <taxon>Mycena</taxon>
    </lineage>
</organism>
<gene>
    <name evidence="2" type="ORF">C8F04DRAFT_1200834</name>
</gene>
<feature type="compositionally biased region" description="Basic and acidic residues" evidence="1">
    <location>
        <begin position="225"/>
        <end position="242"/>
    </location>
</feature>
<keyword evidence="3" id="KW-1185">Reference proteome</keyword>
<accession>A0AAD6S1L8</accession>
<name>A0AAD6S1L8_9AGAR</name>
<dbReference type="AlphaFoldDB" id="A0AAD6S1L8"/>
<evidence type="ECO:0000313" key="3">
    <source>
        <dbReference type="Proteomes" id="UP001218188"/>
    </source>
</evidence>
<dbReference type="Proteomes" id="UP001218188">
    <property type="component" value="Unassembled WGS sequence"/>
</dbReference>
<evidence type="ECO:0000313" key="2">
    <source>
        <dbReference type="EMBL" id="KAJ7017217.1"/>
    </source>
</evidence>
<feature type="region of interest" description="Disordered" evidence="1">
    <location>
        <begin position="1"/>
        <end position="71"/>
    </location>
</feature>
<dbReference type="EMBL" id="JARJCM010000424">
    <property type="protein sequence ID" value="KAJ7017217.1"/>
    <property type="molecule type" value="Genomic_DNA"/>
</dbReference>
<reference evidence="2" key="1">
    <citation type="submission" date="2023-03" db="EMBL/GenBank/DDBJ databases">
        <title>Massive genome expansion in bonnet fungi (Mycena s.s.) driven by repeated elements and novel gene families across ecological guilds.</title>
        <authorList>
            <consortium name="Lawrence Berkeley National Laboratory"/>
            <person name="Harder C.B."/>
            <person name="Miyauchi S."/>
            <person name="Viragh M."/>
            <person name="Kuo A."/>
            <person name="Thoen E."/>
            <person name="Andreopoulos B."/>
            <person name="Lu D."/>
            <person name="Skrede I."/>
            <person name="Drula E."/>
            <person name="Henrissat B."/>
            <person name="Morin E."/>
            <person name="Kohler A."/>
            <person name="Barry K."/>
            <person name="LaButti K."/>
            <person name="Morin E."/>
            <person name="Salamov A."/>
            <person name="Lipzen A."/>
            <person name="Mereny Z."/>
            <person name="Hegedus B."/>
            <person name="Baldrian P."/>
            <person name="Stursova M."/>
            <person name="Weitz H."/>
            <person name="Taylor A."/>
            <person name="Grigoriev I.V."/>
            <person name="Nagy L.G."/>
            <person name="Martin F."/>
            <person name="Kauserud H."/>
        </authorList>
    </citation>
    <scope>NUCLEOTIDE SEQUENCE</scope>
    <source>
        <strain evidence="2">CBHHK200</strain>
    </source>
</reference>
<feature type="region of interest" description="Disordered" evidence="1">
    <location>
        <begin position="196"/>
        <end position="249"/>
    </location>
</feature>
<comment type="caution">
    <text evidence="2">The sequence shown here is derived from an EMBL/GenBank/DDBJ whole genome shotgun (WGS) entry which is preliminary data.</text>
</comment>
<sequence length="352" mass="39568">MLLTRGVVGTNKPRMNPSLPSIGVRGQPVEPSKYQADATGSGRDKRGDGKETQELTEGRKKKSNTNQVWRRDSGMVKRRKIATRGFSGKTAKLVSRKLRGMKSTLTARRKEELRLGSSSLARERLDSDSDSAARYENGHDEWDVVYTLGCGLSAFNRHDLRLPRSREFRRDARRNKDTYRVHARLQFALQLGRRPRLENFNAKQTTHTADKIKSGASESPRRRRPSEGRDEGNNYAERKDGVNRFGGRKTDTIGIAAGEIDVRGERGNDSDIVALILHEKQTSAKNPEKQQKQLTLLGSKSGRNETMTVEKPQRPICQRRAAGTSTVKNFQLDRQHKVVRSNQGSGFALCLT</sequence>
<protein>
    <submittedName>
        <fullName evidence="2">Uncharacterized protein</fullName>
    </submittedName>
</protein>
<evidence type="ECO:0000256" key="1">
    <source>
        <dbReference type="SAM" id="MobiDB-lite"/>
    </source>
</evidence>
<feature type="compositionally biased region" description="Basic and acidic residues" evidence="1">
    <location>
        <begin position="42"/>
        <end position="58"/>
    </location>
</feature>
<proteinExistence type="predicted"/>